<dbReference type="AlphaFoldDB" id="A0AA39JVU6"/>
<evidence type="ECO:0000259" key="3">
    <source>
        <dbReference type="Pfam" id="PF00462"/>
    </source>
</evidence>
<dbReference type="CDD" id="cd03419">
    <property type="entry name" value="GRX_GRXh_1_2_like"/>
    <property type="match status" value="1"/>
</dbReference>
<dbReference type="InterPro" id="IPR036249">
    <property type="entry name" value="Thioredoxin-like_sf"/>
</dbReference>
<dbReference type="InterPro" id="IPR014025">
    <property type="entry name" value="Glutaredoxin_subgr"/>
</dbReference>
<sequence>MLSRLSAISRYFTSSAAAQNSSNMSVKNFVEDTITSHKITVFSKSYCPYCRRAKTLFKDKYPDADIGVIELDERDDGSDIQEYLRQKTGQGTVPNIFISELPSFIPIRVYKLTSSTDQQHIGGCDDTMSLQNSGKLAGLITA</sequence>
<gene>
    <name evidence="4" type="ORF">EV421DRAFT_1288951</name>
</gene>
<keyword evidence="1" id="KW-1015">Disulfide bond</keyword>
<dbReference type="GO" id="GO:0015038">
    <property type="term" value="F:glutathione disulfide oxidoreductase activity"/>
    <property type="evidence" value="ECO:0007669"/>
    <property type="project" value="TreeGrafter"/>
</dbReference>
<dbReference type="EMBL" id="JAUEPT010000007">
    <property type="protein sequence ID" value="KAK0449872.1"/>
    <property type="molecule type" value="Genomic_DNA"/>
</dbReference>
<dbReference type="Proteomes" id="UP001175226">
    <property type="component" value="Unassembled WGS sequence"/>
</dbReference>
<reference evidence="4" key="1">
    <citation type="submission" date="2023-06" db="EMBL/GenBank/DDBJ databases">
        <authorList>
            <consortium name="Lawrence Berkeley National Laboratory"/>
            <person name="Ahrendt S."/>
            <person name="Sahu N."/>
            <person name="Indic B."/>
            <person name="Wong-Bajracharya J."/>
            <person name="Merenyi Z."/>
            <person name="Ke H.-M."/>
            <person name="Monk M."/>
            <person name="Kocsube S."/>
            <person name="Drula E."/>
            <person name="Lipzen A."/>
            <person name="Balint B."/>
            <person name="Henrissat B."/>
            <person name="Andreopoulos B."/>
            <person name="Martin F.M."/>
            <person name="Harder C.B."/>
            <person name="Rigling D."/>
            <person name="Ford K.L."/>
            <person name="Foster G.D."/>
            <person name="Pangilinan J."/>
            <person name="Papanicolaou A."/>
            <person name="Barry K."/>
            <person name="LaButti K."/>
            <person name="Viragh M."/>
            <person name="Koriabine M."/>
            <person name="Yan M."/>
            <person name="Riley R."/>
            <person name="Champramary S."/>
            <person name="Plett K.L."/>
            <person name="Tsai I.J."/>
            <person name="Slot J."/>
            <person name="Sipos G."/>
            <person name="Plett J."/>
            <person name="Nagy L.G."/>
            <person name="Grigoriev I.V."/>
        </authorList>
    </citation>
    <scope>NUCLEOTIDE SEQUENCE</scope>
    <source>
        <strain evidence="4">FPL87.14</strain>
    </source>
</reference>
<dbReference type="PRINTS" id="PR00160">
    <property type="entry name" value="GLUTAREDOXIN"/>
</dbReference>
<evidence type="ECO:0000256" key="1">
    <source>
        <dbReference type="ARBA" id="ARBA00023157"/>
    </source>
</evidence>
<comment type="caution">
    <text evidence="4">The sequence shown here is derived from an EMBL/GenBank/DDBJ whole genome shotgun (WGS) entry which is preliminary data.</text>
</comment>
<dbReference type="Gene3D" id="3.40.30.10">
    <property type="entry name" value="Glutaredoxin"/>
    <property type="match status" value="1"/>
</dbReference>
<dbReference type="GO" id="GO:0034599">
    <property type="term" value="P:cellular response to oxidative stress"/>
    <property type="evidence" value="ECO:0007669"/>
    <property type="project" value="TreeGrafter"/>
</dbReference>
<dbReference type="SUPFAM" id="SSF52833">
    <property type="entry name" value="Thioredoxin-like"/>
    <property type="match status" value="1"/>
</dbReference>
<dbReference type="PANTHER" id="PTHR45694">
    <property type="entry name" value="GLUTAREDOXIN 2"/>
    <property type="match status" value="1"/>
</dbReference>
<evidence type="ECO:0000313" key="4">
    <source>
        <dbReference type="EMBL" id="KAK0449872.1"/>
    </source>
</evidence>
<proteinExistence type="predicted"/>
<evidence type="ECO:0000256" key="2">
    <source>
        <dbReference type="ARBA" id="ARBA00023284"/>
    </source>
</evidence>
<organism evidence="4 5">
    <name type="scientific">Armillaria borealis</name>
    <dbReference type="NCBI Taxonomy" id="47425"/>
    <lineage>
        <taxon>Eukaryota</taxon>
        <taxon>Fungi</taxon>
        <taxon>Dikarya</taxon>
        <taxon>Basidiomycota</taxon>
        <taxon>Agaricomycotina</taxon>
        <taxon>Agaricomycetes</taxon>
        <taxon>Agaricomycetidae</taxon>
        <taxon>Agaricales</taxon>
        <taxon>Marasmiineae</taxon>
        <taxon>Physalacriaceae</taxon>
        <taxon>Armillaria</taxon>
    </lineage>
</organism>
<dbReference type="InterPro" id="IPR002109">
    <property type="entry name" value="Glutaredoxin"/>
</dbReference>
<dbReference type="Pfam" id="PF00462">
    <property type="entry name" value="Glutaredoxin"/>
    <property type="match status" value="1"/>
</dbReference>
<keyword evidence="2" id="KW-0676">Redox-active center</keyword>
<dbReference type="GO" id="GO:0005737">
    <property type="term" value="C:cytoplasm"/>
    <property type="evidence" value="ECO:0007669"/>
    <property type="project" value="TreeGrafter"/>
</dbReference>
<dbReference type="PANTHER" id="PTHR45694:SF18">
    <property type="entry name" value="GLUTAREDOXIN-1-RELATED"/>
    <property type="match status" value="1"/>
</dbReference>
<feature type="domain" description="Glutaredoxin" evidence="3">
    <location>
        <begin position="39"/>
        <end position="99"/>
    </location>
</feature>
<accession>A0AA39JVU6</accession>
<keyword evidence="5" id="KW-1185">Reference proteome</keyword>
<dbReference type="InterPro" id="IPR011767">
    <property type="entry name" value="GLR_AS"/>
</dbReference>
<protein>
    <submittedName>
        <fullName evidence="4">Glutaredoxin</fullName>
    </submittedName>
</protein>
<dbReference type="PROSITE" id="PS00195">
    <property type="entry name" value="GLUTAREDOXIN_1"/>
    <property type="match status" value="1"/>
</dbReference>
<name>A0AA39JVU6_9AGAR</name>
<evidence type="ECO:0000313" key="5">
    <source>
        <dbReference type="Proteomes" id="UP001175226"/>
    </source>
</evidence>
<dbReference type="PROSITE" id="PS51354">
    <property type="entry name" value="GLUTAREDOXIN_2"/>
    <property type="match status" value="1"/>
</dbReference>